<evidence type="ECO:0000256" key="2">
    <source>
        <dbReference type="ARBA" id="ARBA00023015"/>
    </source>
</evidence>
<organism evidence="7 8">
    <name type="scientific">Granulicella arctica</name>
    <dbReference type="NCBI Taxonomy" id="940613"/>
    <lineage>
        <taxon>Bacteria</taxon>
        <taxon>Pseudomonadati</taxon>
        <taxon>Acidobacteriota</taxon>
        <taxon>Terriglobia</taxon>
        <taxon>Terriglobales</taxon>
        <taxon>Acidobacteriaceae</taxon>
        <taxon>Granulicella</taxon>
    </lineage>
</organism>
<dbReference type="InterPro" id="IPR039425">
    <property type="entry name" value="RNA_pol_sigma-70-like"/>
</dbReference>
<keyword evidence="4" id="KW-0804">Transcription</keyword>
<dbReference type="InterPro" id="IPR013249">
    <property type="entry name" value="RNA_pol_sigma70_r4_t2"/>
</dbReference>
<dbReference type="Gene3D" id="1.10.10.10">
    <property type="entry name" value="Winged helix-like DNA-binding domain superfamily/Winged helix DNA-binding domain"/>
    <property type="match status" value="1"/>
</dbReference>
<sequence length="191" mass="21909">MHPTDDQHDVALVLAGDTSAFEGIVRRWQSPLINLAYRFTRDRSRAEELAQEAFLRAFRNLSSWRQESAFSTWLFSLATNLYCTELRRIPPLTLPFDDILEPQHPHNLAATLQQRSEDAALHRAVDTLPPKYREVLLLYYFQEMDVPATALALKLPAGTVKARLFRARDILRSKLQPVTPRTPTLRAKETA</sequence>
<name>A0A7Y9PGZ3_9BACT</name>
<dbReference type="PANTHER" id="PTHR43133">
    <property type="entry name" value="RNA POLYMERASE ECF-TYPE SIGMA FACTO"/>
    <property type="match status" value="1"/>
</dbReference>
<dbReference type="Gene3D" id="1.10.1740.10">
    <property type="match status" value="1"/>
</dbReference>
<dbReference type="InterPro" id="IPR036388">
    <property type="entry name" value="WH-like_DNA-bd_sf"/>
</dbReference>
<proteinExistence type="inferred from homology"/>
<accession>A0A7Y9PGZ3</accession>
<evidence type="ECO:0000313" key="8">
    <source>
        <dbReference type="Proteomes" id="UP000589520"/>
    </source>
</evidence>
<evidence type="ECO:0000259" key="5">
    <source>
        <dbReference type="Pfam" id="PF04542"/>
    </source>
</evidence>
<dbReference type="PANTHER" id="PTHR43133:SF51">
    <property type="entry name" value="RNA POLYMERASE SIGMA FACTOR"/>
    <property type="match status" value="1"/>
</dbReference>
<dbReference type="Pfam" id="PF04542">
    <property type="entry name" value="Sigma70_r2"/>
    <property type="match status" value="1"/>
</dbReference>
<dbReference type="GO" id="GO:0003677">
    <property type="term" value="F:DNA binding"/>
    <property type="evidence" value="ECO:0007669"/>
    <property type="project" value="InterPro"/>
</dbReference>
<comment type="similarity">
    <text evidence="1">Belongs to the sigma-70 factor family. ECF subfamily.</text>
</comment>
<dbReference type="GO" id="GO:0006352">
    <property type="term" value="P:DNA-templated transcription initiation"/>
    <property type="evidence" value="ECO:0007669"/>
    <property type="project" value="InterPro"/>
</dbReference>
<dbReference type="RefSeq" id="WP_179490511.1">
    <property type="nucleotide sequence ID" value="NZ_JACCCW010000002.1"/>
</dbReference>
<dbReference type="InterPro" id="IPR007627">
    <property type="entry name" value="RNA_pol_sigma70_r2"/>
</dbReference>
<dbReference type="CDD" id="cd06171">
    <property type="entry name" value="Sigma70_r4"/>
    <property type="match status" value="1"/>
</dbReference>
<comment type="caution">
    <text evidence="7">The sequence shown here is derived from an EMBL/GenBank/DDBJ whole genome shotgun (WGS) entry which is preliminary data.</text>
</comment>
<evidence type="ECO:0000259" key="6">
    <source>
        <dbReference type="Pfam" id="PF08281"/>
    </source>
</evidence>
<dbReference type="EMBL" id="JACCCW010000002">
    <property type="protein sequence ID" value="NYF79681.1"/>
    <property type="molecule type" value="Genomic_DNA"/>
</dbReference>
<dbReference type="InterPro" id="IPR014284">
    <property type="entry name" value="RNA_pol_sigma-70_dom"/>
</dbReference>
<dbReference type="Pfam" id="PF08281">
    <property type="entry name" value="Sigma70_r4_2"/>
    <property type="match status" value="1"/>
</dbReference>
<dbReference type="NCBIfam" id="TIGR02937">
    <property type="entry name" value="sigma70-ECF"/>
    <property type="match status" value="1"/>
</dbReference>
<feature type="domain" description="RNA polymerase sigma factor 70 region 4 type 2" evidence="6">
    <location>
        <begin position="120"/>
        <end position="168"/>
    </location>
</feature>
<keyword evidence="8" id="KW-1185">Reference proteome</keyword>
<dbReference type="SUPFAM" id="SSF88659">
    <property type="entry name" value="Sigma3 and sigma4 domains of RNA polymerase sigma factors"/>
    <property type="match status" value="1"/>
</dbReference>
<dbReference type="InterPro" id="IPR013325">
    <property type="entry name" value="RNA_pol_sigma_r2"/>
</dbReference>
<reference evidence="7 8" key="1">
    <citation type="submission" date="2020-07" db="EMBL/GenBank/DDBJ databases">
        <title>Genomic Encyclopedia of Type Strains, Phase IV (KMG-V): Genome sequencing to study the core and pangenomes of soil and plant-associated prokaryotes.</title>
        <authorList>
            <person name="Whitman W."/>
        </authorList>
    </citation>
    <scope>NUCLEOTIDE SEQUENCE [LARGE SCALE GENOMIC DNA]</scope>
    <source>
        <strain evidence="7 8">X4EP2</strain>
    </source>
</reference>
<dbReference type="Proteomes" id="UP000589520">
    <property type="component" value="Unassembled WGS sequence"/>
</dbReference>
<keyword evidence="3" id="KW-0731">Sigma factor</keyword>
<evidence type="ECO:0000256" key="1">
    <source>
        <dbReference type="ARBA" id="ARBA00010641"/>
    </source>
</evidence>
<evidence type="ECO:0000313" key="7">
    <source>
        <dbReference type="EMBL" id="NYF79681.1"/>
    </source>
</evidence>
<keyword evidence="2" id="KW-0805">Transcription regulation</keyword>
<dbReference type="SUPFAM" id="SSF88946">
    <property type="entry name" value="Sigma2 domain of RNA polymerase sigma factors"/>
    <property type="match status" value="1"/>
</dbReference>
<dbReference type="AlphaFoldDB" id="A0A7Y9PGZ3"/>
<feature type="domain" description="RNA polymerase sigma-70 region 2" evidence="5">
    <location>
        <begin position="24"/>
        <end position="88"/>
    </location>
</feature>
<evidence type="ECO:0000256" key="3">
    <source>
        <dbReference type="ARBA" id="ARBA00023082"/>
    </source>
</evidence>
<protein>
    <submittedName>
        <fullName evidence="7">RNA polymerase sigma-70 factor (ECF subfamily)</fullName>
    </submittedName>
</protein>
<dbReference type="InterPro" id="IPR013324">
    <property type="entry name" value="RNA_pol_sigma_r3/r4-like"/>
</dbReference>
<evidence type="ECO:0000256" key="4">
    <source>
        <dbReference type="ARBA" id="ARBA00023163"/>
    </source>
</evidence>
<gene>
    <name evidence="7" type="ORF">HDF17_002001</name>
</gene>
<dbReference type="GO" id="GO:0016987">
    <property type="term" value="F:sigma factor activity"/>
    <property type="evidence" value="ECO:0007669"/>
    <property type="project" value="UniProtKB-KW"/>
</dbReference>